<sequence length="492" mass="54930">MKIKNLSFWVVVGIFISILLTGIQSVSAQEATNQSVFRAGAATANITPYLDGPIVGNFWTPPPASYVHDELHARCLILDDGRTKLIFVIVDNIGLGRNLMDETKRIIQEKTGVKKENILISATHTHSSVSGMGIGEKRRQFDDSNDFDEYQNLLIQRIADVVRIALLNLEPAEIGWGGVNVPEHVFVRRWKMKSGTPMPNPFGGQDKVVMNPGYSENLLEPAAKPDPEVSFISVRAKDGKNIALLANYGLHYVGGVPNDHLSADYFAVFADRIQELLKADRQDPPFVGMMSNGTSGDVNNLNFSKPRIKKDPYVQMREVAFDVAEKVFQVHKEIKFHKWVPLGAATQELTLKVRKPSSKELSRAREVIKKPKSYKPVHVHEITYAHRMVQLQEKWPNDIAVVLQAFRIGDLGVAAIPFEVFAEIGFEIKAKSPFGESFTIELANGGYGYLPSPEQHKLGGYETWYGTNNVEVDASTKIVAKLMELFSEIDRK</sequence>
<dbReference type="RefSeq" id="WP_218129617.1">
    <property type="nucleotide sequence ID" value="NZ_FNGV01000013.1"/>
</dbReference>
<name>A0A1G9VGP2_9FLAO</name>
<keyword evidence="2" id="KW-1185">Reference proteome</keyword>
<dbReference type="AlphaFoldDB" id="A0A1G9VGP2"/>
<proteinExistence type="predicted"/>
<dbReference type="STRING" id="192904.SAMN04488514_11376"/>
<evidence type="ECO:0000313" key="1">
    <source>
        <dbReference type="EMBL" id="SDM71227.1"/>
    </source>
</evidence>
<reference evidence="2" key="1">
    <citation type="submission" date="2016-10" db="EMBL/GenBank/DDBJ databases">
        <authorList>
            <person name="Varghese N."/>
            <person name="Submissions S."/>
        </authorList>
    </citation>
    <scope>NUCLEOTIDE SEQUENCE [LARGE SCALE GENOMIC DNA]</scope>
    <source>
        <strain evidence="2">DSM 19886</strain>
    </source>
</reference>
<organism evidence="1 2">
    <name type="scientific">Kriegella aquimaris</name>
    <dbReference type="NCBI Taxonomy" id="192904"/>
    <lineage>
        <taxon>Bacteria</taxon>
        <taxon>Pseudomonadati</taxon>
        <taxon>Bacteroidota</taxon>
        <taxon>Flavobacteriia</taxon>
        <taxon>Flavobacteriales</taxon>
        <taxon>Flavobacteriaceae</taxon>
        <taxon>Kriegella</taxon>
    </lineage>
</organism>
<evidence type="ECO:0000313" key="2">
    <source>
        <dbReference type="Proteomes" id="UP000199440"/>
    </source>
</evidence>
<gene>
    <name evidence="1" type="ORF">SAMN04488514_11376</name>
</gene>
<protein>
    <recommendedName>
        <fullName evidence="3">Neutral/alkaline non-lysosomal ceramidase, N-terminal</fullName>
    </recommendedName>
</protein>
<dbReference type="Proteomes" id="UP000199440">
    <property type="component" value="Unassembled WGS sequence"/>
</dbReference>
<dbReference type="EMBL" id="FNGV01000013">
    <property type="protein sequence ID" value="SDM71227.1"/>
    <property type="molecule type" value="Genomic_DNA"/>
</dbReference>
<accession>A0A1G9VGP2</accession>
<evidence type="ECO:0008006" key="3">
    <source>
        <dbReference type="Google" id="ProtNLM"/>
    </source>
</evidence>